<protein>
    <submittedName>
        <fullName evidence="2">Uncharacterized protein</fullName>
    </submittedName>
</protein>
<feature type="compositionally biased region" description="Polar residues" evidence="1">
    <location>
        <begin position="573"/>
        <end position="587"/>
    </location>
</feature>
<feature type="compositionally biased region" description="Polar residues" evidence="1">
    <location>
        <begin position="342"/>
        <end position="355"/>
    </location>
</feature>
<dbReference type="Proteomes" id="UP000092730">
    <property type="component" value="Chromosome 1"/>
</dbReference>
<evidence type="ECO:0000256" key="1">
    <source>
        <dbReference type="SAM" id="MobiDB-lite"/>
    </source>
</evidence>
<gene>
    <name evidence="2" type="ORF">I302_00006</name>
    <name evidence="3" type="ORF">I302_101323</name>
</gene>
<feature type="compositionally biased region" description="Low complexity" evidence="1">
    <location>
        <begin position="18"/>
        <end position="48"/>
    </location>
</feature>
<feature type="compositionally biased region" description="Pro residues" evidence="1">
    <location>
        <begin position="223"/>
        <end position="235"/>
    </location>
</feature>
<dbReference type="GeneID" id="30204405"/>
<feature type="region of interest" description="Disordered" evidence="1">
    <location>
        <begin position="210"/>
        <end position="485"/>
    </location>
</feature>
<dbReference type="EMBL" id="KI894018">
    <property type="protein sequence ID" value="OCF28519.1"/>
    <property type="molecule type" value="Genomic_DNA"/>
</dbReference>
<feature type="region of interest" description="Disordered" evidence="1">
    <location>
        <begin position="18"/>
        <end position="51"/>
    </location>
</feature>
<dbReference type="AlphaFoldDB" id="A0A1B9GBX0"/>
<dbReference type="OrthoDB" id="2572939at2759"/>
<reference evidence="3" key="4">
    <citation type="submission" date="2024-02" db="EMBL/GenBank/DDBJ databases">
        <title>Comparative genomics of Cryptococcus and Kwoniella reveals pathogenesis evolution and contrasting modes of karyotype evolution via chromosome fusion or intercentromeric recombination.</title>
        <authorList>
            <person name="Coelho M.A."/>
            <person name="David-Palma M."/>
            <person name="Shea T."/>
            <person name="Bowers K."/>
            <person name="McGinley-Smith S."/>
            <person name="Mohammad A.W."/>
            <person name="Gnirke A."/>
            <person name="Yurkov A.M."/>
            <person name="Nowrousian M."/>
            <person name="Sun S."/>
            <person name="Cuomo C.A."/>
            <person name="Heitman J."/>
        </authorList>
    </citation>
    <scope>NUCLEOTIDE SEQUENCE</scope>
    <source>
        <strain evidence="3">CBS 10118</strain>
    </source>
</reference>
<organism evidence="2">
    <name type="scientific">Kwoniella bestiolae CBS 10118</name>
    <dbReference type="NCBI Taxonomy" id="1296100"/>
    <lineage>
        <taxon>Eukaryota</taxon>
        <taxon>Fungi</taxon>
        <taxon>Dikarya</taxon>
        <taxon>Basidiomycota</taxon>
        <taxon>Agaricomycotina</taxon>
        <taxon>Tremellomycetes</taxon>
        <taxon>Tremellales</taxon>
        <taxon>Cryptococcaceae</taxon>
        <taxon>Kwoniella</taxon>
    </lineage>
</organism>
<feature type="region of interest" description="Disordered" evidence="1">
    <location>
        <begin position="569"/>
        <end position="598"/>
    </location>
</feature>
<evidence type="ECO:0000313" key="2">
    <source>
        <dbReference type="EMBL" id="OCF28519.1"/>
    </source>
</evidence>
<keyword evidence="4" id="KW-1185">Reference proteome</keyword>
<dbReference type="EMBL" id="CP144541">
    <property type="protein sequence ID" value="WVW79355.1"/>
    <property type="molecule type" value="Genomic_DNA"/>
</dbReference>
<feature type="compositionally biased region" description="Low complexity" evidence="1">
    <location>
        <begin position="267"/>
        <end position="281"/>
    </location>
</feature>
<evidence type="ECO:0000313" key="4">
    <source>
        <dbReference type="Proteomes" id="UP000092730"/>
    </source>
</evidence>
<reference evidence="2" key="3">
    <citation type="submission" date="2014-01" db="EMBL/GenBank/DDBJ databases">
        <title>Evolution of pathogenesis and genome organization in the Tremellales.</title>
        <authorList>
            <person name="Cuomo C."/>
            <person name="Litvintseva A."/>
            <person name="Heitman J."/>
            <person name="Chen Y."/>
            <person name="Sun S."/>
            <person name="Springer D."/>
            <person name="Dromer F."/>
            <person name="Young S."/>
            <person name="Zeng Q."/>
            <person name="Chapman S."/>
            <person name="Gujja S."/>
            <person name="Saif S."/>
            <person name="Birren B."/>
        </authorList>
    </citation>
    <scope>NUCLEOTIDE SEQUENCE</scope>
    <source>
        <strain evidence="2">CBS 10118</strain>
    </source>
</reference>
<sequence length="641" mass="71219">MPSTTILAPPITASILPSSSSRINRISTSSTNSHASTSTSTSSVWTPSRDSVYSVSSDGWSTSLVTPRGERDFDVELLKDVNEDNSDHKDEYINLAGKESWWNVTPKAPFRSIQHEKPKRTVEIRRWLDDSPTLPSSVPLPEIETIPPISLDTPLSKKQLGKLPVRPDTLVVNKSKLEKNVFDVFSSDIEAQNDQDFFASVPIRRPFTKHRAPIPSFSSPTPKSTPVPTLAPPIPSRGSSKRPPIPPLRASSLKSLFAQSASDNQNHITRSSSPTPTPISSHRPKPIRTFSHPPPSSAPLKKHRRISPILLQPISETPKDLDVPPEGSWALRRSTHRRGLSKSKSQPNLRNQNRSPEIMTIKFKLKRSNSTNAAPQDGGSDFMPLDFFPSSRNPADVERDRGEGRSSFSDMARSFVSRPLPESPSRISLDGRPSLSLVGPKNSPKSSNLFGFKKNQKAQSQRRPSLLGLPEWSPRPNPRSISDSCVPQITSSKTFEALTLRTDSENVSPLRLSIDMRRRSGEDLFRRNSTASRHSIASSISSKVNYHLEEDLLAVLDAEKWDWPSPPFRVTRSESTPGLSTSGTLESMISPDPQTPSESEFVLHGEVEYLARTNKEKEQRKEKTWRPMSLEGSLESLNITL</sequence>
<proteinExistence type="predicted"/>
<feature type="compositionally biased region" description="Polar residues" evidence="1">
    <location>
        <begin position="252"/>
        <end position="266"/>
    </location>
</feature>
<reference evidence="2" key="1">
    <citation type="submission" date="2013-07" db="EMBL/GenBank/DDBJ databases">
        <title>The Genome Sequence of Cryptococcus bestiolae CBS10118.</title>
        <authorList>
            <consortium name="The Broad Institute Genome Sequencing Platform"/>
            <person name="Cuomo C."/>
            <person name="Litvintseva A."/>
            <person name="Chen Y."/>
            <person name="Heitman J."/>
            <person name="Sun S."/>
            <person name="Springer D."/>
            <person name="Dromer F."/>
            <person name="Young S.K."/>
            <person name="Zeng Q."/>
            <person name="Gargeya S."/>
            <person name="Fitzgerald M."/>
            <person name="Abouelleil A."/>
            <person name="Alvarado L."/>
            <person name="Berlin A.M."/>
            <person name="Chapman S.B."/>
            <person name="Dewar J."/>
            <person name="Goldberg J."/>
            <person name="Griggs A."/>
            <person name="Gujja S."/>
            <person name="Hansen M."/>
            <person name="Howarth C."/>
            <person name="Imamovic A."/>
            <person name="Larimer J."/>
            <person name="McCowan C."/>
            <person name="Murphy C."/>
            <person name="Pearson M."/>
            <person name="Priest M."/>
            <person name="Roberts A."/>
            <person name="Saif S."/>
            <person name="Shea T."/>
            <person name="Sykes S."/>
            <person name="Wortman J."/>
            <person name="Nusbaum C."/>
            <person name="Birren B."/>
        </authorList>
    </citation>
    <scope>NUCLEOTIDE SEQUENCE [LARGE SCALE GENOMIC DNA]</scope>
    <source>
        <strain evidence="2">CBS 10118</strain>
    </source>
</reference>
<feature type="compositionally biased region" description="Low complexity" evidence="1">
    <location>
        <begin position="213"/>
        <end position="222"/>
    </location>
</feature>
<name>A0A1B9GBX0_9TREE</name>
<feature type="region of interest" description="Disordered" evidence="1">
    <location>
        <begin position="613"/>
        <end position="641"/>
    </location>
</feature>
<reference evidence="3" key="2">
    <citation type="submission" date="2013-07" db="EMBL/GenBank/DDBJ databases">
        <authorList>
            <consortium name="The Broad Institute Genome Sequencing Platform"/>
            <person name="Cuomo C."/>
            <person name="Litvintseva A."/>
            <person name="Chen Y."/>
            <person name="Heitman J."/>
            <person name="Sun S."/>
            <person name="Springer D."/>
            <person name="Dromer F."/>
            <person name="Young S.K."/>
            <person name="Zeng Q."/>
            <person name="Gargeya S."/>
            <person name="Fitzgerald M."/>
            <person name="Abouelleil A."/>
            <person name="Alvarado L."/>
            <person name="Berlin A.M."/>
            <person name="Chapman S.B."/>
            <person name="Dewar J."/>
            <person name="Goldberg J."/>
            <person name="Griggs A."/>
            <person name="Gujja S."/>
            <person name="Hansen M."/>
            <person name="Howarth C."/>
            <person name="Imamovic A."/>
            <person name="Larimer J."/>
            <person name="McCowan C."/>
            <person name="Murphy C."/>
            <person name="Pearson M."/>
            <person name="Priest M."/>
            <person name="Roberts A."/>
            <person name="Saif S."/>
            <person name="Shea T."/>
            <person name="Sykes S."/>
            <person name="Wortman J."/>
            <person name="Nusbaum C."/>
            <person name="Birren B."/>
        </authorList>
    </citation>
    <scope>NUCLEOTIDE SEQUENCE</scope>
    <source>
        <strain evidence="3">CBS 10118</strain>
    </source>
</reference>
<dbReference type="KEGG" id="kbi:30204405"/>
<dbReference type="RefSeq" id="XP_019049589.1">
    <property type="nucleotide sequence ID" value="XM_019186711.1"/>
</dbReference>
<accession>A0A1B9GBX0</accession>
<evidence type="ECO:0000313" key="3">
    <source>
        <dbReference type="EMBL" id="WVW79355.1"/>
    </source>
</evidence>
<feature type="compositionally biased region" description="Basic and acidic residues" evidence="1">
    <location>
        <begin position="613"/>
        <end position="625"/>
    </location>
</feature>
<feature type="compositionally biased region" description="Basic and acidic residues" evidence="1">
    <location>
        <begin position="395"/>
        <end position="404"/>
    </location>
</feature>
<dbReference type="VEuPathDB" id="FungiDB:I302_00006"/>